<protein>
    <submittedName>
        <fullName evidence="2">Uncharacterized protein</fullName>
    </submittedName>
</protein>
<organism evidence="2 3">
    <name type="scientific">Chionoecetes opilio</name>
    <name type="common">Atlantic snow crab</name>
    <name type="synonym">Cancer opilio</name>
    <dbReference type="NCBI Taxonomy" id="41210"/>
    <lineage>
        <taxon>Eukaryota</taxon>
        <taxon>Metazoa</taxon>
        <taxon>Ecdysozoa</taxon>
        <taxon>Arthropoda</taxon>
        <taxon>Crustacea</taxon>
        <taxon>Multicrustacea</taxon>
        <taxon>Malacostraca</taxon>
        <taxon>Eumalacostraca</taxon>
        <taxon>Eucarida</taxon>
        <taxon>Decapoda</taxon>
        <taxon>Pleocyemata</taxon>
        <taxon>Brachyura</taxon>
        <taxon>Eubrachyura</taxon>
        <taxon>Majoidea</taxon>
        <taxon>Majidae</taxon>
        <taxon>Chionoecetes</taxon>
    </lineage>
</organism>
<comment type="caution">
    <text evidence="2">The sequence shown here is derived from an EMBL/GenBank/DDBJ whole genome shotgun (WGS) entry which is preliminary data.</text>
</comment>
<dbReference type="AlphaFoldDB" id="A0A8J4YLA6"/>
<evidence type="ECO:0000313" key="2">
    <source>
        <dbReference type="EMBL" id="KAG0724934.1"/>
    </source>
</evidence>
<sequence>MNAVLKRLLEWKEVPADTAVLSFFYLQHFYLNEILRGTCHTGNYKVRSEFRTCIQKAADIIFPDDICAPESLVDRIRDNQLKMQIHTKTPAETAPKTSADIAPKTGPETFADTDPETSADRAPRLPPTELPRLPPTQFPRLPPTQIPRLPPTQLQRLYFQRRRQRLHRQSSTTTAYNSCYHIMAAKKSVGIDIVPSKKNISLSQLAKNSRKKCDKKSGRKKPRKRDLEVDPAPDSAAAAKRHCSDFIQDINEDFNHLHHGTDELTQSTDIPTPTDKIQDPNPYPIDIEPLNDDNWLNQYCDFTEHGYFTIRRTDKFWSGNFSDQTIELELMRLLKTYGGIARGRGITDSTLNKWVHAMPRCIPICDALECFTAVHSHTSDQHVDLRASSTARDAKDYETFLNWLKVHSIFIWRP</sequence>
<dbReference type="OrthoDB" id="6723241at2759"/>
<feature type="compositionally biased region" description="Basic residues" evidence="1">
    <location>
        <begin position="208"/>
        <end position="224"/>
    </location>
</feature>
<feature type="region of interest" description="Disordered" evidence="1">
    <location>
        <begin position="203"/>
        <end position="236"/>
    </location>
</feature>
<evidence type="ECO:0000313" key="3">
    <source>
        <dbReference type="Proteomes" id="UP000770661"/>
    </source>
</evidence>
<dbReference type="Proteomes" id="UP000770661">
    <property type="component" value="Unassembled WGS sequence"/>
</dbReference>
<gene>
    <name evidence="2" type="ORF">GWK47_039566</name>
</gene>
<reference evidence="2" key="1">
    <citation type="submission" date="2020-07" db="EMBL/GenBank/DDBJ databases">
        <title>The High-quality genome of the commercially important snow crab, Chionoecetes opilio.</title>
        <authorList>
            <person name="Jeong J.-H."/>
            <person name="Ryu S."/>
        </authorList>
    </citation>
    <scope>NUCLEOTIDE SEQUENCE</scope>
    <source>
        <strain evidence="2">MADBK_172401_WGS</strain>
        <tissue evidence="2">Digestive gland</tissue>
    </source>
</reference>
<accession>A0A8J4YLA6</accession>
<feature type="compositionally biased region" description="Pro residues" evidence="1">
    <location>
        <begin position="124"/>
        <end position="150"/>
    </location>
</feature>
<name>A0A8J4YLA6_CHIOP</name>
<feature type="region of interest" description="Disordered" evidence="1">
    <location>
        <begin position="86"/>
        <end position="151"/>
    </location>
</feature>
<keyword evidence="3" id="KW-1185">Reference proteome</keyword>
<dbReference type="EMBL" id="JACEEZ010006219">
    <property type="protein sequence ID" value="KAG0724934.1"/>
    <property type="molecule type" value="Genomic_DNA"/>
</dbReference>
<proteinExistence type="predicted"/>
<evidence type="ECO:0000256" key="1">
    <source>
        <dbReference type="SAM" id="MobiDB-lite"/>
    </source>
</evidence>